<dbReference type="AlphaFoldDB" id="A0A8H6N2I2"/>
<name>A0A8H6N2I2_9PEZI</name>
<proteinExistence type="predicted"/>
<dbReference type="Proteomes" id="UP000652219">
    <property type="component" value="Unassembled WGS sequence"/>
</dbReference>
<comment type="caution">
    <text evidence="2">The sequence shown here is derived from an EMBL/GenBank/DDBJ whole genome shotgun (WGS) entry which is preliminary data.</text>
</comment>
<sequence>MTGTNASDEPNRRRSYIIEYYFETDLDERPPPASEVERDEDGRYLSQGSLVLWIMCRPPIRTLRRLPRHGSLHPPSLPRQKPGSPGGHHWMRVKLLHPQTPARLQRPSRIAACGSRDTGDTLGWEGRHPAGASRKKSDEEEDLVGEDHPQCVTP</sequence>
<dbReference type="EMBL" id="WIGN01000023">
    <property type="protein sequence ID" value="KAF6817158.1"/>
    <property type="molecule type" value="Genomic_DNA"/>
</dbReference>
<feature type="region of interest" description="Disordered" evidence="1">
    <location>
        <begin position="65"/>
        <end position="154"/>
    </location>
</feature>
<evidence type="ECO:0000313" key="3">
    <source>
        <dbReference type="Proteomes" id="UP000652219"/>
    </source>
</evidence>
<keyword evidence="3" id="KW-1185">Reference proteome</keyword>
<feature type="compositionally biased region" description="Basic and acidic residues" evidence="1">
    <location>
        <begin position="145"/>
        <end position="154"/>
    </location>
</feature>
<organism evidence="2 3">
    <name type="scientific">Colletotrichum sojae</name>
    <dbReference type="NCBI Taxonomy" id="2175907"/>
    <lineage>
        <taxon>Eukaryota</taxon>
        <taxon>Fungi</taxon>
        <taxon>Dikarya</taxon>
        <taxon>Ascomycota</taxon>
        <taxon>Pezizomycotina</taxon>
        <taxon>Sordariomycetes</taxon>
        <taxon>Hypocreomycetidae</taxon>
        <taxon>Glomerellales</taxon>
        <taxon>Glomerellaceae</taxon>
        <taxon>Colletotrichum</taxon>
        <taxon>Colletotrichum orchidearum species complex</taxon>
    </lineage>
</organism>
<accession>A0A8H6N2I2</accession>
<protein>
    <submittedName>
        <fullName evidence="2">Uncharacterized protein</fullName>
    </submittedName>
</protein>
<gene>
    <name evidence="2" type="ORF">CSOJ01_02578</name>
</gene>
<reference evidence="2 3" key="1">
    <citation type="journal article" date="2020" name="Phytopathology">
        <title>Genome Sequence Resources of Colletotrichum truncatum, C. plurivorum, C. musicola, and C. sojae: Four Species Pathogenic to Soybean (Glycine max).</title>
        <authorList>
            <person name="Rogerio F."/>
            <person name="Boufleur T.R."/>
            <person name="Ciampi-Guillardi M."/>
            <person name="Sukno S.A."/>
            <person name="Thon M.R."/>
            <person name="Massola Junior N.S."/>
            <person name="Baroncelli R."/>
        </authorList>
    </citation>
    <scope>NUCLEOTIDE SEQUENCE [LARGE SCALE GENOMIC DNA]</scope>
    <source>
        <strain evidence="2 3">LFN0009</strain>
    </source>
</reference>
<evidence type="ECO:0000313" key="2">
    <source>
        <dbReference type="EMBL" id="KAF6817158.1"/>
    </source>
</evidence>
<evidence type="ECO:0000256" key="1">
    <source>
        <dbReference type="SAM" id="MobiDB-lite"/>
    </source>
</evidence>